<evidence type="ECO:0000313" key="1">
    <source>
        <dbReference type="EMBL" id="XBH07027.1"/>
    </source>
</evidence>
<name>A0AAU7CN91_9BACT</name>
<reference evidence="1" key="1">
    <citation type="submission" date="2024-05" db="EMBL/GenBank/DDBJ databases">
        <title>Planctomycetes of the genus Singulisphaera possess chitinolytic capabilities.</title>
        <authorList>
            <person name="Ivanova A."/>
        </authorList>
    </citation>
    <scope>NUCLEOTIDE SEQUENCE</scope>
    <source>
        <strain evidence="1">Ch08T</strain>
    </source>
</reference>
<dbReference type="AlphaFoldDB" id="A0AAU7CN91"/>
<dbReference type="RefSeq" id="WP_406699872.1">
    <property type="nucleotide sequence ID" value="NZ_CP155447.1"/>
</dbReference>
<accession>A0AAU7CN91</accession>
<sequence length="299" mass="33099">MPTRLPRTPAPGLLIGSGGHASMATGAPKYAIPKFHEDVMIDRSDIPEPDEENRQEAEELFLHRMVNSLVVAKVRQSRLSGLGDEAIRRSVLVFTLDQVSRLGGSGVDSEPRQETLVAWIEQALEDALADPWPDDFAEPQRRITDRVEGEPILLANGEAWTFPHLDLERFPRTLADGSIDLQYEWIQDPDGMDLLTALIWIDNDLSDSRAVLPHLLTASTLLLRRNYSLTEMECRQLMPIDPENPECVGQLIALGSDEIQTDASLASRPIGELTEGIVQSLLTLLAPVIEDIRKVSGEG</sequence>
<proteinExistence type="predicted"/>
<protein>
    <submittedName>
        <fullName evidence="1">Uncharacterized protein</fullName>
    </submittedName>
</protein>
<gene>
    <name evidence="1" type="ORF">V5E97_13585</name>
</gene>
<organism evidence="1">
    <name type="scientific">Singulisphaera sp. Ch08</name>
    <dbReference type="NCBI Taxonomy" id="3120278"/>
    <lineage>
        <taxon>Bacteria</taxon>
        <taxon>Pseudomonadati</taxon>
        <taxon>Planctomycetota</taxon>
        <taxon>Planctomycetia</taxon>
        <taxon>Isosphaerales</taxon>
        <taxon>Isosphaeraceae</taxon>
        <taxon>Singulisphaera</taxon>
    </lineage>
</organism>
<dbReference type="EMBL" id="CP155447">
    <property type="protein sequence ID" value="XBH07027.1"/>
    <property type="molecule type" value="Genomic_DNA"/>
</dbReference>